<evidence type="ECO:0000256" key="1">
    <source>
        <dbReference type="SAM" id="MobiDB-lite"/>
    </source>
</evidence>
<dbReference type="EMBL" id="JACDTQ010000582">
    <property type="protein sequence ID" value="KAF5927267.1"/>
    <property type="molecule type" value="Genomic_DNA"/>
</dbReference>
<feature type="compositionally biased region" description="Basic and acidic residues" evidence="1">
    <location>
        <begin position="63"/>
        <end position="75"/>
    </location>
</feature>
<keyword evidence="3" id="KW-1185">Reference proteome</keyword>
<protein>
    <submittedName>
        <fullName evidence="2">Uncharacterized protein</fullName>
    </submittedName>
</protein>
<proteinExistence type="predicted"/>
<dbReference type="AlphaFoldDB" id="A0A7J7FH26"/>
<reference evidence="2 3" key="1">
    <citation type="journal article" date="2020" name="Mol. Biol. Evol.">
        <title>Interspecific Gene Flow and the Evolution of Specialization in Black and White Rhinoceros.</title>
        <authorList>
            <person name="Moodley Y."/>
            <person name="Westbury M.V."/>
            <person name="Russo I.M."/>
            <person name="Gopalakrishnan S."/>
            <person name="Rakotoarivelo A."/>
            <person name="Olsen R.A."/>
            <person name="Prost S."/>
            <person name="Tunstall T."/>
            <person name="Ryder O.A."/>
            <person name="Dalen L."/>
            <person name="Bruford M.W."/>
        </authorList>
    </citation>
    <scope>NUCLEOTIDE SEQUENCE [LARGE SCALE GENOMIC DNA]</scope>
    <source>
        <strain evidence="2">SBR-YM</strain>
        <tissue evidence="2">Skin</tissue>
    </source>
</reference>
<organism evidence="2 3">
    <name type="scientific">Diceros bicornis minor</name>
    <name type="common">South-central black rhinoceros</name>
    <dbReference type="NCBI Taxonomy" id="77932"/>
    <lineage>
        <taxon>Eukaryota</taxon>
        <taxon>Metazoa</taxon>
        <taxon>Chordata</taxon>
        <taxon>Craniata</taxon>
        <taxon>Vertebrata</taxon>
        <taxon>Euteleostomi</taxon>
        <taxon>Mammalia</taxon>
        <taxon>Eutheria</taxon>
        <taxon>Laurasiatheria</taxon>
        <taxon>Perissodactyla</taxon>
        <taxon>Rhinocerotidae</taxon>
        <taxon>Diceros</taxon>
    </lineage>
</organism>
<name>A0A7J7FH26_DICBM</name>
<feature type="region of interest" description="Disordered" evidence="1">
    <location>
        <begin position="229"/>
        <end position="248"/>
    </location>
</feature>
<comment type="caution">
    <text evidence="2">The sequence shown here is derived from an EMBL/GenBank/DDBJ whole genome shotgun (WGS) entry which is preliminary data.</text>
</comment>
<feature type="region of interest" description="Disordered" evidence="1">
    <location>
        <begin position="263"/>
        <end position="342"/>
    </location>
</feature>
<feature type="compositionally biased region" description="Basic and acidic residues" evidence="1">
    <location>
        <begin position="183"/>
        <end position="195"/>
    </location>
</feature>
<evidence type="ECO:0000313" key="3">
    <source>
        <dbReference type="Proteomes" id="UP000551758"/>
    </source>
</evidence>
<feature type="region of interest" description="Disordered" evidence="1">
    <location>
        <begin position="1"/>
        <end position="152"/>
    </location>
</feature>
<sequence>MPGNIPTRVPPVQSSSARVKGSGSEEQPTGAETPWGCFREPGRRPSGLASAEGTEPSAKFTKRREGGEGHGERGAAQHPGNLAPLRSALPARVVGASSSRTHPRGDAKTRLALCLAPSGAPSEMGSTTASGVRAPRTQPPQAHHCRSPPAPLALQIPDAADLKAVELGVPGLASLPRPTRPATRSERLESEDSACRRPQNLLPKKKIWELPGGNWVIVPVQRAPPTASIAANNSINPGGERRGAGDYAPEGAWSAEKAHLVQTRPSGPFGSLPWGSDPAAECPHSPSLANPSSSFSTRGWTAPRPESARGGFPRAVQPPSPTPLALAVPQSPRRGGQEVRQGFPRKGGFIFLISPGI</sequence>
<feature type="region of interest" description="Disordered" evidence="1">
    <location>
        <begin position="171"/>
        <end position="197"/>
    </location>
</feature>
<accession>A0A7J7FH26</accession>
<dbReference type="Proteomes" id="UP000551758">
    <property type="component" value="Unassembled WGS sequence"/>
</dbReference>
<feature type="compositionally biased region" description="Low complexity" evidence="1">
    <location>
        <begin position="283"/>
        <end position="296"/>
    </location>
</feature>
<evidence type="ECO:0000313" key="2">
    <source>
        <dbReference type="EMBL" id="KAF5927267.1"/>
    </source>
</evidence>
<gene>
    <name evidence="2" type="ORF">HPG69_017744</name>
</gene>